<dbReference type="GO" id="GO:0000150">
    <property type="term" value="F:DNA strand exchange activity"/>
    <property type="evidence" value="ECO:0007669"/>
    <property type="project" value="UniProtKB-KW"/>
</dbReference>
<dbReference type="InterPro" id="IPR050639">
    <property type="entry name" value="SSR_resolvase"/>
</dbReference>
<dbReference type="Pfam" id="PF00239">
    <property type="entry name" value="Resolvase"/>
    <property type="match status" value="1"/>
</dbReference>
<dbReference type="GO" id="GO:0003677">
    <property type="term" value="F:DNA binding"/>
    <property type="evidence" value="ECO:0007669"/>
    <property type="project" value="UniProtKB-KW"/>
</dbReference>
<proteinExistence type="inferred from homology"/>
<dbReference type="SUPFAM" id="SSF53041">
    <property type="entry name" value="Resolvase-like"/>
    <property type="match status" value="1"/>
</dbReference>
<dbReference type="CDD" id="cd00569">
    <property type="entry name" value="HTH_Hin_like"/>
    <property type="match status" value="1"/>
</dbReference>
<dbReference type="PANTHER" id="PTHR30461:SF2">
    <property type="entry name" value="SERINE RECOMBINASE PINE-RELATED"/>
    <property type="match status" value="1"/>
</dbReference>
<dbReference type="PROSITE" id="PS51736">
    <property type="entry name" value="RECOMBINASES_3"/>
    <property type="match status" value="1"/>
</dbReference>
<organism evidence="7 9">
    <name type="scientific">Rhizobium tibeticum</name>
    <dbReference type="NCBI Taxonomy" id="501024"/>
    <lineage>
        <taxon>Bacteria</taxon>
        <taxon>Pseudomonadati</taxon>
        <taxon>Pseudomonadota</taxon>
        <taxon>Alphaproteobacteria</taxon>
        <taxon>Hyphomicrobiales</taxon>
        <taxon>Rhizobiaceae</taxon>
        <taxon>Rhizobium/Agrobacterium group</taxon>
        <taxon>Rhizobium</taxon>
    </lineage>
</organism>
<dbReference type="STRING" id="501024.RTCCBAU85039_6266"/>
<dbReference type="EMBL" id="FOCV01000051">
    <property type="protein sequence ID" value="SEP21543.1"/>
    <property type="molecule type" value="Genomic_DNA"/>
</dbReference>
<dbReference type="InterPro" id="IPR006119">
    <property type="entry name" value="Resolv_N"/>
</dbReference>
<keyword evidence="10" id="KW-1185">Reference proteome</keyword>
<dbReference type="Proteomes" id="UP000198939">
    <property type="component" value="Unassembled WGS sequence"/>
</dbReference>
<name>A0A1H8W1Y6_9HYPH</name>
<dbReference type="InterPro" id="IPR036162">
    <property type="entry name" value="Resolvase-like_N_sf"/>
</dbReference>
<evidence type="ECO:0000256" key="1">
    <source>
        <dbReference type="ARBA" id="ARBA00009913"/>
    </source>
</evidence>
<dbReference type="FunFam" id="3.40.50.1390:FF:000001">
    <property type="entry name" value="DNA recombinase"/>
    <property type="match status" value="1"/>
</dbReference>
<evidence type="ECO:0000313" key="10">
    <source>
        <dbReference type="Proteomes" id="UP000198939"/>
    </source>
</evidence>
<dbReference type="SMART" id="SM00857">
    <property type="entry name" value="Resolvase"/>
    <property type="match status" value="1"/>
</dbReference>
<dbReference type="OrthoDB" id="9800103at2"/>
<keyword evidence="2" id="KW-0229">DNA integration</keyword>
<evidence type="ECO:0000313" key="8">
    <source>
        <dbReference type="EMBL" id="SEP21543.1"/>
    </source>
</evidence>
<dbReference type="RefSeq" id="WP_072381536.1">
    <property type="nucleotide sequence ID" value="NZ_FNXB01000061.1"/>
</dbReference>
<comment type="similarity">
    <text evidence="1">Belongs to the site-specific recombinase resolvase family.</text>
</comment>
<feature type="domain" description="Resolvase/invertase-type recombinase catalytic" evidence="6">
    <location>
        <begin position="3"/>
        <end position="143"/>
    </location>
</feature>
<sequence>MTALIGYARVSKADGSQVHDLQRDALIKAGVEVDNVYEDFASGKKDDRPGLAACLKALRAGDTLAVWKLDRLGRDLRHLVNLVDDLTKRNIGLKVLAGEGASIDTSTANGRLVFGIFAALAEFERALIIERTKAGLAAARARGRNGGAPFKMTPAKLRLAQAMMGKPETKVADLCAELGITRQTLYRFVGPKGELRGDGERLLGRKKITLGVRK</sequence>
<dbReference type="PANTHER" id="PTHR30461">
    <property type="entry name" value="DNA-INVERTASE FROM LAMBDOID PROPHAGE"/>
    <property type="match status" value="1"/>
</dbReference>
<evidence type="ECO:0000256" key="3">
    <source>
        <dbReference type="ARBA" id="ARBA00023100"/>
    </source>
</evidence>
<dbReference type="GO" id="GO:0015074">
    <property type="term" value="P:DNA integration"/>
    <property type="evidence" value="ECO:0007669"/>
    <property type="project" value="UniProtKB-KW"/>
</dbReference>
<keyword evidence="4" id="KW-0238">DNA-binding</keyword>
<keyword evidence="5" id="KW-0233">DNA recombination</keyword>
<protein>
    <submittedName>
        <fullName evidence="7">DNA-invertase hin</fullName>
    </submittedName>
    <submittedName>
        <fullName evidence="8">Site-specific DNA recombinase</fullName>
    </submittedName>
</protein>
<dbReference type="Gene3D" id="3.40.50.1390">
    <property type="entry name" value="Resolvase, N-terminal catalytic domain"/>
    <property type="match status" value="1"/>
</dbReference>
<evidence type="ECO:0000313" key="7">
    <source>
        <dbReference type="EMBL" id="SEI19897.1"/>
    </source>
</evidence>
<dbReference type="CDD" id="cd03768">
    <property type="entry name" value="SR_ResInv"/>
    <property type="match status" value="1"/>
</dbReference>
<reference evidence="8 10" key="3">
    <citation type="submission" date="2016-10" db="EMBL/GenBank/DDBJ databases">
        <authorList>
            <person name="Varghese N."/>
            <person name="Submissions S."/>
        </authorList>
    </citation>
    <scope>NUCLEOTIDE SEQUENCE [LARGE SCALE GENOMIC DNA]</scope>
    <source>
        <strain evidence="8 10">CGMCC 1.7071</strain>
    </source>
</reference>
<evidence type="ECO:0000259" key="6">
    <source>
        <dbReference type="PROSITE" id="PS51736"/>
    </source>
</evidence>
<reference evidence="7" key="1">
    <citation type="submission" date="2016-10" db="EMBL/GenBank/DDBJ databases">
        <authorList>
            <person name="de Groot N.N."/>
        </authorList>
    </citation>
    <scope>NUCLEOTIDE SEQUENCE [LARGE SCALE GENOMIC DNA]</scope>
    <source>
        <strain evidence="7">CCBAU85039</strain>
    </source>
</reference>
<dbReference type="Proteomes" id="UP000183063">
    <property type="component" value="Unassembled WGS sequence"/>
</dbReference>
<evidence type="ECO:0000256" key="2">
    <source>
        <dbReference type="ARBA" id="ARBA00022908"/>
    </source>
</evidence>
<keyword evidence="3" id="KW-0230">DNA invertase</keyword>
<gene>
    <name evidence="7" type="primary">hin_2</name>
    <name evidence="7" type="ORF">RTCCBAU85039_6266</name>
    <name evidence="8" type="ORF">SAMN05216228_105118</name>
</gene>
<reference evidence="9" key="2">
    <citation type="submission" date="2016-10" db="EMBL/GenBank/DDBJ databases">
        <authorList>
            <person name="Wibberg D."/>
        </authorList>
    </citation>
    <scope>NUCLEOTIDE SEQUENCE [LARGE SCALE GENOMIC DNA]</scope>
</reference>
<dbReference type="AlphaFoldDB" id="A0A1H8W1Y6"/>
<evidence type="ECO:0000256" key="4">
    <source>
        <dbReference type="ARBA" id="ARBA00023125"/>
    </source>
</evidence>
<accession>A0A1H8W1Y6</accession>
<evidence type="ECO:0000256" key="5">
    <source>
        <dbReference type="ARBA" id="ARBA00023172"/>
    </source>
</evidence>
<evidence type="ECO:0000313" key="9">
    <source>
        <dbReference type="Proteomes" id="UP000183063"/>
    </source>
</evidence>
<dbReference type="EMBL" id="FNXB01000061">
    <property type="protein sequence ID" value="SEI19897.1"/>
    <property type="molecule type" value="Genomic_DNA"/>
</dbReference>